<feature type="compositionally biased region" description="Basic and acidic residues" evidence="1">
    <location>
        <begin position="371"/>
        <end position="405"/>
    </location>
</feature>
<name>A0A251TZ32_HELAN</name>
<keyword evidence="2" id="KW-0472">Membrane</keyword>
<dbReference type="FunCoup" id="A0A251TZ32">
    <property type="interactions" value="483"/>
</dbReference>
<keyword evidence="4" id="KW-1185">Reference proteome</keyword>
<proteinExistence type="predicted"/>
<organism evidence="3 4">
    <name type="scientific">Helianthus annuus</name>
    <name type="common">Common sunflower</name>
    <dbReference type="NCBI Taxonomy" id="4232"/>
    <lineage>
        <taxon>Eukaryota</taxon>
        <taxon>Viridiplantae</taxon>
        <taxon>Streptophyta</taxon>
        <taxon>Embryophyta</taxon>
        <taxon>Tracheophyta</taxon>
        <taxon>Spermatophyta</taxon>
        <taxon>Magnoliopsida</taxon>
        <taxon>eudicotyledons</taxon>
        <taxon>Gunneridae</taxon>
        <taxon>Pentapetalae</taxon>
        <taxon>asterids</taxon>
        <taxon>campanulids</taxon>
        <taxon>Asterales</taxon>
        <taxon>Asteraceae</taxon>
        <taxon>Asteroideae</taxon>
        <taxon>Heliantheae alliance</taxon>
        <taxon>Heliantheae</taxon>
        <taxon>Helianthus</taxon>
    </lineage>
</organism>
<dbReference type="OMA" id="HMNKMEN"/>
<gene>
    <name evidence="3" type="ORF">HannXRQ_Chr09g0271071</name>
</gene>
<evidence type="ECO:0000256" key="2">
    <source>
        <dbReference type="SAM" id="Phobius"/>
    </source>
</evidence>
<dbReference type="AlphaFoldDB" id="A0A251TZ32"/>
<dbReference type="InParanoid" id="A0A251TZ32"/>
<protein>
    <submittedName>
        <fullName evidence="3">Uncharacterized protein</fullName>
    </submittedName>
</protein>
<keyword evidence="2" id="KW-1133">Transmembrane helix</keyword>
<evidence type="ECO:0000313" key="3">
    <source>
        <dbReference type="EMBL" id="OTG16408.1"/>
    </source>
</evidence>
<reference evidence="4" key="1">
    <citation type="journal article" date="2017" name="Nature">
        <title>The sunflower genome provides insights into oil metabolism, flowering and Asterid evolution.</title>
        <authorList>
            <person name="Badouin H."/>
            <person name="Gouzy J."/>
            <person name="Grassa C.J."/>
            <person name="Murat F."/>
            <person name="Staton S.E."/>
            <person name="Cottret L."/>
            <person name="Lelandais-Briere C."/>
            <person name="Owens G.L."/>
            <person name="Carrere S."/>
            <person name="Mayjonade B."/>
            <person name="Legrand L."/>
            <person name="Gill N."/>
            <person name="Kane N.C."/>
            <person name="Bowers J.E."/>
            <person name="Hubner S."/>
            <person name="Bellec A."/>
            <person name="Berard A."/>
            <person name="Berges H."/>
            <person name="Blanchet N."/>
            <person name="Boniface M.C."/>
            <person name="Brunel D."/>
            <person name="Catrice O."/>
            <person name="Chaidir N."/>
            <person name="Claudel C."/>
            <person name="Donnadieu C."/>
            <person name="Faraut T."/>
            <person name="Fievet G."/>
            <person name="Helmstetter N."/>
            <person name="King M."/>
            <person name="Knapp S.J."/>
            <person name="Lai Z."/>
            <person name="Le Paslier M.C."/>
            <person name="Lippi Y."/>
            <person name="Lorenzon L."/>
            <person name="Mandel J.R."/>
            <person name="Marage G."/>
            <person name="Marchand G."/>
            <person name="Marquand E."/>
            <person name="Bret-Mestries E."/>
            <person name="Morien E."/>
            <person name="Nambeesan S."/>
            <person name="Nguyen T."/>
            <person name="Pegot-Espagnet P."/>
            <person name="Pouilly N."/>
            <person name="Raftis F."/>
            <person name="Sallet E."/>
            <person name="Schiex T."/>
            <person name="Thomas J."/>
            <person name="Vandecasteele C."/>
            <person name="Vares D."/>
            <person name="Vear F."/>
            <person name="Vautrin S."/>
            <person name="Crespi M."/>
            <person name="Mangin B."/>
            <person name="Burke J.M."/>
            <person name="Salse J."/>
            <person name="Munos S."/>
            <person name="Vincourt P."/>
            <person name="Rieseberg L.H."/>
            <person name="Langlade N.B."/>
        </authorList>
    </citation>
    <scope>NUCLEOTIDE SEQUENCE [LARGE SCALE GENOMIC DNA]</scope>
    <source>
        <strain evidence="4">cv. SF193</strain>
    </source>
</reference>
<keyword evidence="2" id="KW-0812">Transmembrane</keyword>
<dbReference type="Proteomes" id="UP000215914">
    <property type="component" value="Chromosome 9"/>
</dbReference>
<sequence length="437" mass="47862">MEKQSSMEKPISFPTLCFCKMATILLHIFLTILFHIFVTVDFWFHTFPWLWNLDFFDLLSFKLNVSRPLHPPSLLALISHSPPIQHISTLIFSEINTLSVMEDTLKDQTSVSGTKGGKSSKLLRYPLRSASKPKDDKLSASSPSIASASRRGKPASSVSQSVDVLETSAKEKSAKPPRRLSIPSKPIASPATKSVGYITPISEARAKRTSVIKGKSVTPGSDVSRSLSQRKFTVLSSASYWLSHIKLSEAAGKHQLSLGFFKLALDAGCENVQLLKDELKSYACRHNLGESAKEVFDGYGIQESVEQLQASVTCSHVPEDDDAHSLSSATGASKLKPKSLTNSASSVAKESVREATQKSHSVSKTKAPMIKKIEKNGKKTIKQESNKEKQKVKTDPMKPADEKAQLDTSPNEAVIEENKENMDAPPLPQVEEVSLEA</sequence>
<accession>A0A251TZ32</accession>
<dbReference type="PANTHER" id="PTHR34468:SF2">
    <property type="entry name" value="MICROTUBULE-ASSOCIATED FUTSCH-LIKE PROTEIN"/>
    <property type="match status" value="1"/>
</dbReference>
<feature type="transmembrane region" description="Helical" evidence="2">
    <location>
        <begin position="21"/>
        <end position="44"/>
    </location>
</feature>
<evidence type="ECO:0000313" key="4">
    <source>
        <dbReference type="Proteomes" id="UP000215914"/>
    </source>
</evidence>
<feature type="region of interest" description="Disordered" evidence="1">
    <location>
        <begin position="130"/>
        <end position="187"/>
    </location>
</feature>
<feature type="region of interest" description="Disordered" evidence="1">
    <location>
        <begin position="316"/>
        <end position="437"/>
    </location>
</feature>
<dbReference type="PANTHER" id="PTHR34468">
    <property type="entry name" value="MICROTUBULE-ASSOCIATED FUTSCH-LIKE PROTEIN"/>
    <property type="match status" value="1"/>
</dbReference>
<evidence type="ECO:0000256" key="1">
    <source>
        <dbReference type="SAM" id="MobiDB-lite"/>
    </source>
</evidence>
<feature type="compositionally biased region" description="Polar residues" evidence="1">
    <location>
        <begin position="339"/>
        <end position="348"/>
    </location>
</feature>
<feature type="compositionally biased region" description="Low complexity" evidence="1">
    <location>
        <begin position="139"/>
        <end position="149"/>
    </location>
</feature>
<dbReference type="EMBL" id="CM007898">
    <property type="protein sequence ID" value="OTG16408.1"/>
    <property type="molecule type" value="Genomic_DNA"/>
</dbReference>